<evidence type="ECO:0000313" key="12">
    <source>
        <dbReference type="EMBL" id="GMM33855.1"/>
    </source>
</evidence>
<comment type="pathway">
    <text evidence="2 11">Glycolipid biosynthesis; glycosylphosphatidylinositol-anchor biosynthesis.</text>
</comment>
<keyword evidence="10" id="KW-0325">Glycoprotein</keyword>
<comment type="caution">
    <text evidence="12">The sequence shown here is derived from an EMBL/GenBank/DDBJ whole genome shotgun (WGS) entry which is preliminary data.</text>
</comment>
<dbReference type="PANTHER" id="PTHR28533">
    <property type="entry name" value="PROTEIN PBN1"/>
    <property type="match status" value="1"/>
</dbReference>
<dbReference type="RefSeq" id="XP_064850855.1">
    <property type="nucleotide sequence ID" value="XM_064994783.1"/>
</dbReference>
<feature type="transmembrane region" description="Helical" evidence="11">
    <location>
        <begin position="581"/>
        <end position="600"/>
    </location>
</feature>
<keyword evidence="9 11" id="KW-0472">Membrane</keyword>
<evidence type="ECO:0000256" key="11">
    <source>
        <dbReference type="RuleBase" id="RU366056"/>
    </source>
</evidence>
<evidence type="ECO:0000256" key="5">
    <source>
        <dbReference type="ARBA" id="ARBA00022502"/>
    </source>
</evidence>
<evidence type="ECO:0000256" key="6">
    <source>
        <dbReference type="ARBA" id="ARBA00022692"/>
    </source>
</evidence>
<evidence type="ECO:0000256" key="2">
    <source>
        <dbReference type="ARBA" id="ARBA00004687"/>
    </source>
</evidence>
<proteinExistence type="inferred from homology"/>
<evidence type="ECO:0000256" key="9">
    <source>
        <dbReference type="ARBA" id="ARBA00023136"/>
    </source>
</evidence>
<protein>
    <recommendedName>
        <fullName evidence="4 11">Protein PBN1</fullName>
    </recommendedName>
</protein>
<comment type="subcellular location">
    <subcellularLocation>
        <location evidence="11">Endoplasmic reticulum membrane</location>
        <topology evidence="11">Single-pass membrane protein</topology>
    </subcellularLocation>
    <subcellularLocation>
        <location evidence="1">Endoplasmic reticulum membrane</location>
        <topology evidence="1">Single-pass type III membrane protein</topology>
    </subcellularLocation>
</comment>
<dbReference type="GO" id="GO:0000030">
    <property type="term" value="F:mannosyltransferase activity"/>
    <property type="evidence" value="ECO:0007669"/>
    <property type="project" value="TreeGrafter"/>
</dbReference>
<keyword evidence="5 11" id="KW-0337">GPI-anchor biosynthesis</keyword>
<keyword evidence="7 11" id="KW-0256">Endoplasmic reticulum</keyword>
<evidence type="ECO:0000256" key="8">
    <source>
        <dbReference type="ARBA" id="ARBA00022989"/>
    </source>
</evidence>
<evidence type="ECO:0000256" key="1">
    <source>
        <dbReference type="ARBA" id="ARBA00004643"/>
    </source>
</evidence>
<evidence type="ECO:0000256" key="7">
    <source>
        <dbReference type="ARBA" id="ARBA00022824"/>
    </source>
</evidence>
<keyword evidence="8 11" id="KW-1133">Transmembrane helix</keyword>
<dbReference type="EMBL" id="BTFZ01000002">
    <property type="protein sequence ID" value="GMM33855.1"/>
    <property type="molecule type" value="Genomic_DNA"/>
</dbReference>
<dbReference type="AlphaFoldDB" id="A0AAV5QHB6"/>
<evidence type="ECO:0000256" key="3">
    <source>
        <dbReference type="ARBA" id="ARBA00010345"/>
    </source>
</evidence>
<dbReference type="GO" id="GO:0006506">
    <property type="term" value="P:GPI anchor biosynthetic process"/>
    <property type="evidence" value="ECO:0007669"/>
    <property type="project" value="UniProtKB-KW"/>
</dbReference>
<dbReference type="GO" id="GO:0005789">
    <property type="term" value="C:endoplasmic reticulum membrane"/>
    <property type="evidence" value="ECO:0007669"/>
    <property type="project" value="UniProtKB-SubCell"/>
</dbReference>
<dbReference type="GO" id="GO:1990529">
    <property type="term" value="C:glycosylphosphatidylinositol-mannosyltransferase I complex"/>
    <property type="evidence" value="ECO:0007669"/>
    <property type="project" value="TreeGrafter"/>
</dbReference>
<gene>
    <name evidence="12" type="ORF">DASC09_011800</name>
</gene>
<sequence length="623" mass="70371">MSGPIKHRITVISSNKVDNTDLDSLHLSRAKWVLPKGDYQRQDKFSFPFDKFASLFIEDTTKFDNIAEFAIQWGVFNNSLVAKQLEQRNQDLKNLNNALSKYVEPGYSVFAKPIQGATGDTLLTDLMDVIGNINDYGIEASQFIRNPMSWNYFNNDYHSTSQLPPKLASFLEELICSAEISSEHKETCKADYSSLLKHLSSLSLEFNNKLSSSNKGADDLRDLTITLYWNTGALQNVPSTTIHKVDNNERLTREIGMFEIDHRASTLNDLNLFGISAQLPSKLEPKFNHDGTPLFNSEDDDTLVAQKTMFYVSPRHITLDPSGGHLVYSSKFQTPIGLHPQHQVTIAGNKQDSIKRNTTSGKLALEPPMNPKMFDCELFSYYRLPNTLFLDRNEFTSDNGDVELVGVWGATDLEAPSYKTPEWGSDALLRVKVQPRDPDQFDINGELQPLVNDDDDDDDDDATLYSLKLHSRYQSVDTTPYYNGSIAKPDVFWACELSEHRLDSLVDEGLIKANEAENIKNQYDNDLIYKNPLDTKLGVSMEGIFTDNTVFYHFVANVSDISDNASFQDNFTIPRGKKEDFFIIQVATLVVVVSSLLYLLRKAVNGFTATKNQKKSKDDKKNQ</sequence>
<keyword evidence="6 11" id="KW-0812">Transmembrane</keyword>
<evidence type="ECO:0000256" key="4">
    <source>
        <dbReference type="ARBA" id="ARBA00020410"/>
    </source>
</evidence>
<evidence type="ECO:0000256" key="10">
    <source>
        <dbReference type="ARBA" id="ARBA00023180"/>
    </source>
</evidence>
<dbReference type="PANTHER" id="PTHR28533:SF1">
    <property type="entry name" value="PROTEIN PBN1"/>
    <property type="match status" value="1"/>
</dbReference>
<dbReference type="InterPro" id="IPR013233">
    <property type="entry name" value="PIG-X/PBN1"/>
</dbReference>
<dbReference type="Pfam" id="PF08320">
    <property type="entry name" value="PIG-X"/>
    <property type="match status" value="1"/>
</dbReference>
<comment type="function">
    <text evidence="11">Required for proper folding and/or the stability of a subset of proteins in the endoplasmic reticulum. Component of glycosylphosphatidylinositol-mannosyltransferase 1 which transfers the first of the 4 mannoses in the GPI-anchor precursors during GPI-anchor biosynthesis. Probably acts by stabilizing the mannosyltransferase GPI14.</text>
</comment>
<organism evidence="12 13">
    <name type="scientific">Saccharomycopsis crataegensis</name>
    <dbReference type="NCBI Taxonomy" id="43959"/>
    <lineage>
        <taxon>Eukaryota</taxon>
        <taxon>Fungi</taxon>
        <taxon>Dikarya</taxon>
        <taxon>Ascomycota</taxon>
        <taxon>Saccharomycotina</taxon>
        <taxon>Saccharomycetes</taxon>
        <taxon>Saccharomycopsidaceae</taxon>
        <taxon>Saccharomycopsis</taxon>
    </lineage>
</organism>
<comment type="similarity">
    <text evidence="3 11">Belongs to the PIGX family.</text>
</comment>
<reference evidence="12 13" key="1">
    <citation type="journal article" date="2023" name="Elife">
        <title>Identification of key yeast species and microbe-microbe interactions impacting larval growth of Drosophila in the wild.</title>
        <authorList>
            <person name="Mure A."/>
            <person name="Sugiura Y."/>
            <person name="Maeda R."/>
            <person name="Honda K."/>
            <person name="Sakurai N."/>
            <person name="Takahashi Y."/>
            <person name="Watada M."/>
            <person name="Katoh T."/>
            <person name="Gotoh A."/>
            <person name="Gotoh Y."/>
            <person name="Taniguchi I."/>
            <person name="Nakamura K."/>
            <person name="Hayashi T."/>
            <person name="Katayama T."/>
            <person name="Uemura T."/>
            <person name="Hattori Y."/>
        </authorList>
    </citation>
    <scope>NUCLEOTIDE SEQUENCE [LARGE SCALE GENOMIC DNA]</scope>
    <source>
        <strain evidence="12 13">SC-9</strain>
    </source>
</reference>
<dbReference type="SMART" id="SM00780">
    <property type="entry name" value="PIG-X"/>
    <property type="match status" value="1"/>
</dbReference>
<dbReference type="InterPro" id="IPR042322">
    <property type="entry name" value="Pbn1"/>
</dbReference>
<evidence type="ECO:0000313" key="13">
    <source>
        <dbReference type="Proteomes" id="UP001360560"/>
    </source>
</evidence>
<dbReference type="GeneID" id="90071834"/>
<keyword evidence="13" id="KW-1185">Reference proteome</keyword>
<name>A0AAV5QHB6_9ASCO</name>
<accession>A0AAV5QHB6</accession>
<dbReference type="Proteomes" id="UP001360560">
    <property type="component" value="Unassembled WGS sequence"/>
</dbReference>